<evidence type="ECO:0000256" key="1">
    <source>
        <dbReference type="SAM" id="Phobius"/>
    </source>
</evidence>
<keyword evidence="1" id="KW-0472">Membrane</keyword>
<proteinExistence type="predicted"/>
<keyword evidence="1" id="KW-0812">Transmembrane</keyword>
<dbReference type="OrthoDB" id="7063597at2"/>
<feature type="domain" description="CBU-0592-like" evidence="2">
    <location>
        <begin position="5"/>
        <end position="76"/>
    </location>
</feature>
<dbReference type="InterPro" id="IPR058058">
    <property type="entry name" value="CBU_0592-like"/>
</dbReference>
<dbReference type="RefSeq" id="WP_089358290.1">
    <property type="nucleotide sequence ID" value="NZ_FZPD01000007.1"/>
</dbReference>
<gene>
    <name evidence="3" type="ORF">SAMN05421640_3616</name>
</gene>
<dbReference type="EMBL" id="FZPD01000007">
    <property type="protein sequence ID" value="SNT37569.1"/>
    <property type="molecule type" value="Genomic_DNA"/>
</dbReference>
<keyword evidence="1" id="KW-1133">Transmembrane helix</keyword>
<keyword evidence="4" id="KW-1185">Reference proteome</keyword>
<evidence type="ECO:0000313" key="3">
    <source>
        <dbReference type="EMBL" id="SNT37569.1"/>
    </source>
</evidence>
<protein>
    <recommendedName>
        <fullName evidence="2">CBU-0592-like domain-containing protein</fullName>
    </recommendedName>
</protein>
<accession>A0A239M6S3</accession>
<feature type="transmembrane region" description="Helical" evidence="1">
    <location>
        <begin position="6"/>
        <end position="24"/>
    </location>
</feature>
<evidence type="ECO:0000313" key="4">
    <source>
        <dbReference type="Proteomes" id="UP000198393"/>
    </source>
</evidence>
<reference evidence="3 4" key="1">
    <citation type="submission" date="2017-06" db="EMBL/GenBank/DDBJ databases">
        <authorList>
            <person name="Kim H.J."/>
            <person name="Triplett B.A."/>
        </authorList>
    </citation>
    <scope>NUCLEOTIDE SEQUENCE [LARGE SCALE GENOMIC DNA]</scope>
    <source>
        <strain evidence="3 4">DSM 19307</strain>
    </source>
</reference>
<feature type="transmembrane region" description="Helical" evidence="1">
    <location>
        <begin position="55"/>
        <end position="73"/>
    </location>
</feature>
<name>A0A239M6S3_EKHLU</name>
<dbReference type="NCBIfam" id="NF047864">
    <property type="entry name" value="CBU_0592_membra"/>
    <property type="match status" value="1"/>
</dbReference>
<dbReference type="AlphaFoldDB" id="A0A239M6S3"/>
<evidence type="ECO:0000259" key="2">
    <source>
        <dbReference type="Pfam" id="PF26604"/>
    </source>
</evidence>
<sequence length="79" mass="8906">MDTLELIGWLGAGCLLIGFALNIFQKIHAESNTYLLLNLFGSILLLYNAYMNGAFPFVAVNFVWVVFSSFKLIQMRLKA</sequence>
<organism evidence="3 4">
    <name type="scientific">Ekhidna lutea</name>
    <dbReference type="NCBI Taxonomy" id="447679"/>
    <lineage>
        <taxon>Bacteria</taxon>
        <taxon>Pseudomonadati</taxon>
        <taxon>Bacteroidota</taxon>
        <taxon>Cytophagia</taxon>
        <taxon>Cytophagales</taxon>
        <taxon>Reichenbachiellaceae</taxon>
        <taxon>Ekhidna</taxon>
    </lineage>
</organism>
<dbReference type="Proteomes" id="UP000198393">
    <property type="component" value="Unassembled WGS sequence"/>
</dbReference>
<dbReference type="Pfam" id="PF26604">
    <property type="entry name" value="CBU_0592"/>
    <property type="match status" value="1"/>
</dbReference>